<proteinExistence type="inferred from homology"/>
<evidence type="ECO:0000256" key="5">
    <source>
        <dbReference type="ARBA" id="ARBA00023002"/>
    </source>
</evidence>
<keyword evidence="4" id="KW-0049">Antioxidant</keyword>
<accession>A0A8T0GLI6</accession>
<sequence>MPHSHSPSPTSQALNLPLHSLPSNSPFHSPLPQCSILIRALREGLLVCMQALVAAMAATAMTMSTLSTSLAAPTVAASQSAFQGVAVRVSNMPMLAMAKSRSLTITAATKKAVAVLKGTSNVEGVVTLLQEDDGPTKVSVKITGLAPGKHGFHLHEFGDTTNGCMSTGPHFNPEGKTHGAPEDGNRHAGDLGNVIAGDDGVVEVELQDSQIPLSGPHSVVGRAFVIHEGEDDLGKGGHELSSTTGNAGGRLACGVVGLTPL</sequence>
<keyword evidence="7" id="KW-1015">Disulfide bond</keyword>
<dbReference type="InterPro" id="IPR001424">
    <property type="entry name" value="SOD_Cu_Zn_dom"/>
</dbReference>
<reference evidence="11" key="1">
    <citation type="submission" date="2020-06" db="EMBL/GenBank/DDBJ databases">
        <title>WGS assembly of Ceratodon purpureus strain R40.</title>
        <authorList>
            <person name="Carey S.B."/>
            <person name="Jenkins J."/>
            <person name="Shu S."/>
            <person name="Lovell J.T."/>
            <person name="Sreedasyam A."/>
            <person name="Maumus F."/>
            <person name="Tiley G.P."/>
            <person name="Fernandez-Pozo N."/>
            <person name="Barry K."/>
            <person name="Chen C."/>
            <person name="Wang M."/>
            <person name="Lipzen A."/>
            <person name="Daum C."/>
            <person name="Saski C.A."/>
            <person name="Payton A.C."/>
            <person name="Mcbreen J.C."/>
            <person name="Conrad R.E."/>
            <person name="Kollar L.M."/>
            <person name="Olsson S."/>
            <person name="Huttunen S."/>
            <person name="Landis J.B."/>
            <person name="Wickett N.J."/>
            <person name="Johnson M.G."/>
            <person name="Rensing S.A."/>
            <person name="Grimwood J."/>
            <person name="Schmutz J."/>
            <person name="Mcdaniel S.F."/>
        </authorList>
    </citation>
    <scope>NUCLEOTIDE SEQUENCE</scope>
    <source>
        <strain evidence="11">R40</strain>
    </source>
</reference>
<dbReference type="GO" id="GO:0009507">
    <property type="term" value="C:chloroplast"/>
    <property type="evidence" value="ECO:0007669"/>
    <property type="project" value="UniProtKB-ARBA"/>
</dbReference>
<dbReference type="InterPro" id="IPR036423">
    <property type="entry name" value="SOD-like_Cu/Zn_dom_sf"/>
</dbReference>
<comment type="caution">
    <text evidence="11">The sequence shown here is derived from an EMBL/GenBank/DDBJ whole genome shotgun (WGS) entry which is preliminary data.</text>
</comment>
<dbReference type="Gene3D" id="2.60.40.200">
    <property type="entry name" value="Superoxide dismutase, copper/zinc binding domain"/>
    <property type="match status" value="1"/>
</dbReference>
<dbReference type="InterPro" id="IPR024134">
    <property type="entry name" value="SOD_Cu/Zn_/chaperone"/>
</dbReference>
<comment type="cofactor">
    <cofactor evidence="9">
        <name>Zn(2+)</name>
        <dbReference type="ChEBI" id="CHEBI:29105"/>
    </cofactor>
    <text evidence="9">Binds 1 zinc ion per subunit.</text>
</comment>
<evidence type="ECO:0000256" key="9">
    <source>
        <dbReference type="RuleBase" id="RU000393"/>
    </source>
</evidence>
<dbReference type="PRINTS" id="PR00068">
    <property type="entry name" value="CUZNDISMTASE"/>
</dbReference>
<keyword evidence="3 9" id="KW-0862">Zinc</keyword>
<dbReference type="Proteomes" id="UP000822688">
    <property type="component" value="Chromosome 10"/>
</dbReference>
<dbReference type="CDD" id="cd00305">
    <property type="entry name" value="Cu-Zn_Superoxide_Dismutase"/>
    <property type="match status" value="1"/>
</dbReference>
<evidence type="ECO:0000256" key="1">
    <source>
        <dbReference type="ARBA" id="ARBA00010457"/>
    </source>
</evidence>
<dbReference type="GO" id="GO:0004784">
    <property type="term" value="F:superoxide dismutase activity"/>
    <property type="evidence" value="ECO:0007669"/>
    <property type="project" value="UniProtKB-EC"/>
</dbReference>
<name>A0A8T0GLI6_CERPU</name>
<evidence type="ECO:0000256" key="3">
    <source>
        <dbReference type="ARBA" id="ARBA00022833"/>
    </source>
</evidence>
<comment type="catalytic activity">
    <reaction evidence="8 9">
        <text>2 superoxide + 2 H(+) = H2O2 + O2</text>
        <dbReference type="Rhea" id="RHEA:20696"/>
        <dbReference type="ChEBI" id="CHEBI:15378"/>
        <dbReference type="ChEBI" id="CHEBI:15379"/>
        <dbReference type="ChEBI" id="CHEBI:16240"/>
        <dbReference type="ChEBI" id="CHEBI:18421"/>
        <dbReference type="EC" id="1.15.1.1"/>
    </reaction>
</comment>
<gene>
    <name evidence="11" type="ORF">KC19_10G178500</name>
</gene>
<dbReference type="PANTHER" id="PTHR10003">
    <property type="entry name" value="SUPEROXIDE DISMUTASE CU-ZN -RELATED"/>
    <property type="match status" value="1"/>
</dbReference>
<dbReference type="EMBL" id="CM026431">
    <property type="protein sequence ID" value="KAG0560401.1"/>
    <property type="molecule type" value="Genomic_DNA"/>
</dbReference>
<comment type="similarity">
    <text evidence="1 9">Belongs to the Cu-Zn superoxide dismutase family.</text>
</comment>
<evidence type="ECO:0000313" key="11">
    <source>
        <dbReference type="EMBL" id="KAG0560401.1"/>
    </source>
</evidence>
<dbReference type="GO" id="GO:0005507">
    <property type="term" value="F:copper ion binding"/>
    <property type="evidence" value="ECO:0007669"/>
    <property type="project" value="InterPro"/>
</dbReference>
<organism evidence="11 12">
    <name type="scientific">Ceratodon purpureus</name>
    <name type="common">Fire moss</name>
    <name type="synonym">Dicranum purpureum</name>
    <dbReference type="NCBI Taxonomy" id="3225"/>
    <lineage>
        <taxon>Eukaryota</taxon>
        <taxon>Viridiplantae</taxon>
        <taxon>Streptophyta</taxon>
        <taxon>Embryophyta</taxon>
        <taxon>Bryophyta</taxon>
        <taxon>Bryophytina</taxon>
        <taxon>Bryopsida</taxon>
        <taxon>Dicranidae</taxon>
        <taxon>Pseudoditrichales</taxon>
        <taxon>Ditrichaceae</taxon>
        <taxon>Ceratodon</taxon>
    </lineage>
</organism>
<protein>
    <recommendedName>
        <fullName evidence="9">Superoxide dismutase [Cu-Zn]</fullName>
        <ecNumber evidence="9">1.15.1.1</ecNumber>
    </recommendedName>
</protein>
<evidence type="ECO:0000256" key="2">
    <source>
        <dbReference type="ARBA" id="ARBA00022723"/>
    </source>
</evidence>
<keyword evidence="5 9" id="KW-0560">Oxidoreductase</keyword>
<comment type="function">
    <text evidence="9">Destroys radicals which are normally produced within the cells and which are toxic to biological systems.</text>
</comment>
<dbReference type="FunFam" id="2.60.40.200:FF:000003">
    <property type="entry name" value="Superoxide dismutase [Cu-Zn], chloroplastic"/>
    <property type="match status" value="1"/>
</dbReference>
<keyword evidence="2 9" id="KW-0479">Metal-binding</keyword>
<dbReference type="AlphaFoldDB" id="A0A8T0GLI6"/>
<dbReference type="SUPFAM" id="SSF49329">
    <property type="entry name" value="Cu,Zn superoxide dismutase-like"/>
    <property type="match status" value="1"/>
</dbReference>
<dbReference type="PROSITE" id="PS00332">
    <property type="entry name" value="SOD_CU_ZN_2"/>
    <property type="match status" value="1"/>
</dbReference>
<keyword evidence="6 9" id="KW-0186">Copper</keyword>
<dbReference type="PROSITE" id="PS00087">
    <property type="entry name" value="SOD_CU_ZN_1"/>
    <property type="match status" value="1"/>
</dbReference>
<keyword evidence="12" id="KW-1185">Reference proteome</keyword>
<evidence type="ECO:0000256" key="6">
    <source>
        <dbReference type="ARBA" id="ARBA00023008"/>
    </source>
</evidence>
<dbReference type="EC" id="1.15.1.1" evidence="9"/>
<evidence type="ECO:0000313" key="12">
    <source>
        <dbReference type="Proteomes" id="UP000822688"/>
    </source>
</evidence>
<dbReference type="InterPro" id="IPR018152">
    <property type="entry name" value="SOD_Cu/Zn_BS"/>
</dbReference>
<evidence type="ECO:0000256" key="8">
    <source>
        <dbReference type="ARBA" id="ARBA00049204"/>
    </source>
</evidence>
<evidence type="ECO:0000259" key="10">
    <source>
        <dbReference type="Pfam" id="PF00080"/>
    </source>
</evidence>
<dbReference type="Pfam" id="PF00080">
    <property type="entry name" value="Sod_Cu"/>
    <property type="match status" value="1"/>
</dbReference>
<evidence type="ECO:0000256" key="4">
    <source>
        <dbReference type="ARBA" id="ARBA00022862"/>
    </source>
</evidence>
<feature type="domain" description="Superoxide dismutase copper/zinc binding" evidence="10">
    <location>
        <begin position="122"/>
        <end position="256"/>
    </location>
</feature>
<evidence type="ECO:0000256" key="7">
    <source>
        <dbReference type="ARBA" id="ARBA00023157"/>
    </source>
</evidence>
<comment type="cofactor">
    <cofactor evidence="9">
        <name>Cu cation</name>
        <dbReference type="ChEBI" id="CHEBI:23378"/>
    </cofactor>
    <text evidence="9">Binds 1 copper ion per subunit.</text>
</comment>